<dbReference type="Proteomes" id="UP000198406">
    <property type="component" value="Unassembled WGS sequence"/>
</dbReference>
<evidence type="ECO:0000313" key="1">
    <source>
        <dbReference type="EMBL" id="GAX12226.1"/>
    </source>
</evidence>
<dbReference type="EMBL" id="BDSP01000050">
    <property type="protein sequence ID" value="GAX12226.1"/>
    <property type="molecule type" value="Genomic_DNA"/>
</dbReference>
<keyword evidence="2" id="KW-1185">Reference proteome</keyword>
<accession>A0A1Z5JE53</accession>
<sequence length="331" mass="36936">MFFRPAATHRCCAMEQLDQILARSIATFKELSLKVTYHDSPLRACCYTMEQVEFTVSLWEHRNNPEELMVEIQRTSGDSEIFCRYVRSIFAALFDATSPERDGVALAPCFSSHHTNNLMRLFEHQAEEATQDVLAIVANSLSSHMFSEKLMALETLATLVNPTMTLPSSAKEVAKAVLLGEGSSMILDGNRIGHDFLQKQIMCLVISRRWLNEIKDNSTCLVDKAQYLALEILANGVQLLENAQEMNRLTGASNGILLIQSLGERIKNAATEPHEACLAARVLCCIDRLQPTVVRTRLGIQEVRVAETIGRNSHAALEVESQKLRFALEVA</sequence>
<proteinExistence type="predicted"/>
<dbReference type="InParanoid" id="A0A1Z5JE53"/>
<organism evidence="1 2">
    <name type="scientific">Fistulifera solaris</name>
    <name type="common">Oleaginous diatom</name>
    <dbReference type="NCBI Taxonomy" id="1519565"/>
    <lineage>
        <taxon>Eukaryota</taxon>
        <taxon>Sar</taxon>
        <taxon>Stramenopiles</taxon>
        <taxon>Ochrophyta</taxon>
        <taxon>Bacillariophyta</taxon>
        <taxon>Bacillariophyceae</taxon>
        <taxon>Bacillariophycidae</taxon>
        <taxon>Naviculales</taxon>
        <taxon>Naviculaceae</taxon>
        <taxon>Fistulifera</taxon>
    </lineage>
</organism>
<gene>
    <name evidence="1" type="ORF">FisN_1Hh155</name>
</gene>
<name>A0A1Z5JE53_FISSO</name>
<reference evidence="1 2" key="1">
    <citation type="journal article" date="2015" name="Plant Cell">
        <title>Oil accumulation by the oleaginous diatom Fistulifera solaris as revealed by the genome and transcriptome.</title>
        <authorList>
            <person name="Tanaka T."/>
            <person name="Maeda Y."/>
            <person name="Veluchamy A."/>
            <person name="Tanaka M."/>
            <person name="Abida H."/>
            <person name="Marechal E."/>
            <person name="Bowler C."/>
            <person name="Muto M."/>
            <person name="Sunaga Y."/>
            <person name="Tanaka M."/>
            <person name="Yoshino T."/>
            <person name="Taniguchi T."/>
            <person name="Fukuda Y."/>
            <person name="Nemoto M."/>
            <person name="Matsumoto M."/>
            <person name="Wong P.S."/>
            <person name="Aburatani S."/>
            <person name="Fujibuchi W."/>
        </authorList>
    </citation>
    <scope>NUCLEOTIDE SEQUENCE [LARGE SCALE GENOMIC DNA]</scope>
    <source>
        <strain evidence="1 2">JPCC DA0580</strain>
    </source>
</reference>
<comment type="caution">
    <text evidence="1">The sequence shown here is derived from an EMBL/GenBank/DDBJ whole genome shotgun (WGS) entry which is preliminary data.</text>
</comment>
<protein>
    <submittedName>
        <fullName evidence="1">Uncharacterized protein</fullName>
    </submittedName>
</protein>
<dbReference type="AlphaFoldDB" id="A0A1Z5JE53"/>
<evidence type="ECO:0000313" key="2">
    <source>
        <dbReference type="Proteomes" id="UP000198406"/>
    </source>
</evidence>